<evidence type="ECO:0000259" key="4">
    <source>
        <dbReference type="Pfam" id="PF02735"/>
    </source>
</evidence>
<evidence type="ECO:0000313" key="6">
    <source>
        <dbReference type="Proteomes" id="UP000305906"/>
    </source>
</evidence>
<dbReference type="InterPro" id="IPR009187">
    <property type="entry name" value="Prok_Ku"/>
</dbReference>
<evidence type="ECO:0000256" key="3">
    <source>
        <dbReference type="SAM" id="MobiDB-lite"/>
    </source>
</evidence>
<dbReference type="PANTHER" id="PTHR41251">
    <property type="entry name" value="NON-HOMOLOGOUS END JOINING PROTEIN KU"/>
    <property type="match status" value="1"/>
</dbReference>
<dbReference type="PANTHER" id="PTHR41251:SF1">
    <property type="entry name" value="NON-HOMOLOGOUS END JOINING PROTEIN KU"/>
    <property type="match status" value="1"/>
</dbReference>
<keyword evidence="1" id="KW-0238">DNA-binding</keyword>
<dbReference type="GO" id="GO:0003690">
    <property type="term" value="F:double-stranded DNA binding"/>
    <property type="evidence" value="ECO:0007669"/>
    <property type="project" value="TreeGrafter"/>
</dbReference>
<dbReference type="Pfam" id="PF02735">
    <property type="entry name" value="Ku"/>
    <property type="match status" value="1"/>
</dbReference>
<feature type="domain" description="Ku" evidence="4">
    <location>
        <begin position="15"/>
        <end position="88"/>
    </location>
</feature>
<dbReference type="InterPro" id="IPR016194">
    <property type="entry name" value="SPOC-like_C_dom_sf"/>
</dbReference>
<keyword evidence="6" id="KW-1185">Reference proteome</keyword>
<evidence type="ECO:0000256" key="2">
    <source>
        <dbReference type="ARBA" id="ARBA00023172"/>
    </source>
</evidence>
<feature type="region of interest" description="Disordered" evidence="3">
    <location>
        <begin position="89"/>
        <end position="223"/>
    </location>
</feature>
<feature type="compositionally biased region" description="Basic and acidic residues" evidence="3">
    <location>
        <begin position="157"/>
        <end position="166"/>
    </location>
</feature>
<dbReference type="SUPFAM" id="SSF100939">
    <property type="entry name" value="SPOC domain-like"/>
    <property type="match status" value="1"/>
</dbReference>
<dbReference type="InterPro" id="IPR006164">
    <property type="entry name" value="DNA_bd_Ku70/Ku80"/>
</dbReference>
<protein>
    <recommendedName>
        <fullName evidence="4">Ku domain-containing protein</fullName>
    </recommendedName>
</protein>
<gene>
    <name evidence="5" type="ORF">FE633_20485</name>
</gene>
<organism evidence="5 6">
    <name type="scientific">Streptomyces montanus</name>
    <dbReference type="NCBI Taxonomy" id="2580423"/>
    <lineage>
        <taxon>Bacteria</taxon>
        <taxon>Bacillati</taxon>
        <taxon>Actinomycetota</taxon>
        <taxon>Actinomycetes</taxon>
        <taxon>Kitasatosporales</taxon>
        <taxon>Streptomycetaceae</taxon>
        <taxon>Streptomyces</taxon>
    </lineage>
</organism>
<dbReference type="GO" id="GO:0006303">
    <property type="term" value="P:double-strand break repair via nonhomologous end joining"/>
    <property type="evidence" value="ECO:0007669"/>
    <property type="project" value="InterPro"/>
</dbReference>
<comment type="caution">
    <text evidence="5">The sequence shown here is derived from an EMBL/GenBank/DDBJ whole genome shotgun (WGS) entry which is preliminary data.</text>
</comment>
<keyword evidence="2" id="KW-0233">DNA recombination</keyword>
<feature type="compositionally biased region" description="Low complexity" evidence="3">
    <location>
        <begin position="122"/>
        <end position="139"/>
    </location>
</feature>
<feature type="compositionally biased region" description="Basic residues" evidence="3">
    <location>
        <begin position="93"/>
        <end position="103"/>
    </location>
</feature>
<proteinExistence type="predicted"/>
<evidence type="ECO:0000313" key="5">
    <source>
        <dbReference type="EMBL" id="TLS44397.1"/>
    </source>
</evidence>
<dbReference type="EMBL" id="VBZC01000021">
    <property type="protein sequence ID" value="TLS44397.1"/>
    <property type="molecule type" value="Genomic_DNA"/>
</dbReference>
<dbReference type="AlphaFoldDB" id="A0A5R9FKK9"/>
<dbReference type="GO" id="GO:0006310">
    <property type="term" value="P:DNA recombination"/>
    <property type="evidence" value="ECO:0007669"/>
    <property type="project" value="UniProtKB-KW"/>
</dbReference>
<name>A0A5R9FKK9_9ACTN</name>
<dbReference type="Proteomes" id="UP000305906">
    <property type="component" value="Unassembled WGS sequence"/>
</dbReference>
<evidence type="ECO:0000256" key="1">
    <source>
        <dbReference type="ARBA" id="ARBA00023125"/>
    </source>
</evidence>
<reference evidence="5 6" key="1">
    <citation type="submission" date="2019-05" db="EMBL/GenBank/DDBJ databases">
        <title>Streptomyces sp. NEAU-C151, a novel actinomycete isolated from soil.</title>
        <authorList>
            <person name="Han L."/>
            <person name="Jiang H."/>
        </authorList>
    </citation>
    <scope>NUCLEOTIDE SEQUENCE [LARGE SCALE GENOMIC DNA]</scope>
    <source>
        <strain evidence="5 6">NEAU-C151</strain>
    </source>
</reference>
<sequence length="223" mass="24452">MDAPTQAVRTVWIMFGLVSLPVQLFPATRRHGVDLHEVHATDGSRTRHRRVCQAEHREVENREIAKGHETPDRPTVVLREEDLEALPLTAQQAHHRRPRHSPPRRPGPAPFLPCLLRHPARASRAAAVRAAGGRAGPSRARSRGQGDAAHQRAPVRAVDEPRHAGRPDTPVPRRNPRPGNLGSTTPVTGQEPEPASPFMTQPPGIGVAAPHHDYAAAPQRSNW</sequence>
<accession>A0A5R9FKK9</accession>